<accession>A0A953T7L7</accession>
<name>A0A953T7L7_9BURK</name>
<dbReference type="Proteomes" id="UP000739565">
    <property type="component" value="Unassembled WGS sequence"/>
</dbReference>
<evidence type="ECO:0008006" key="4">
    <source>
        <dbReference type="Google" id="ProtNLM"/>
    </source>
</evidence>
<dbReference type="EMBL" id="JAHXRI010000007">
    <property type="protein sequence ID" value="MBZ1350824.1"/>
    <property type="molecule type" value="Genomic_DNA"/>
</dbReference>
<comment type="caution">
    <text evidence="2">The sequence shown here is derived from an EMBL/GenBank/DDBJ whole genome shotgun (WGS) entry which is preliminary data.</text>
</comment>
<organism evidence="2 3">
    <name type="scientific">Zwartia hollandica</name>
    <dbReference type="NCBI Taxonomy" id="324606"/>
    <lineage>
        <taxon>Bacteria</taxon>
        <taxon>Pseudomonadati</taxon>
        <taxon>Pseudomonadota</taxon>
        <taxon>Betaproteobacteria</taxon>
        <taxon>Burkholderiales</taxon>
        <taxon>Alcaligenaceae</taxon>
        <taxon>Zwartia</taxon>
    </lineage>
</organism>
<sequence length="418" mass="45255">MRKFFLLGMAVVVAVLSGCGSTNSTTFRSMSAAYRDVVESYSNDNTLINVVRASQKMPVSFLDIPSIMGTGNVSANASLTGTANSLSTMSNTLTPTVGLTVSGGYTFTQSSLDNATFMKPFLSAIQPEIVGYLSANQAAPRSVLYSLVIDSIDVVTDKKDVIASFVNDPSKEDYLSFQRVLYVLVAAGLSVEPTFMKVPQSPVMDEATMRASMGMFTAALASGVTVDEIATPGRPNRYQLVRLVPQFRMCLNRTDGQVLFGDSLAPSMYCTQTFKARAPSRTATELGKLLADFGNQTYKNLSINIKLRSTRNVFDFLGQVVSMQNAEKPTIVKIFNPEALEAKPNSTAEDFPPVPLFIVHKNQRLANTLTALEYRGATYSIPDDSNSFSKEVMVLLSQLLTLNKISGSIPPSPAVLVK</sequence>
<evidence type="ECO:0000256" key="1">
    <source>
        <dbReference type="SAM" id="SignalP"/>
    </source>
</evidence>
<evidence type="ECO:0000313" key="3">
    <source>
        <dbReference type="Proteomes" id="UP000739565"/>
    </source>
</evidence>
<dbReference type="RefSeq" id="WP_259661232.1">
    <property type="nucleotide sequence ID" value="NZ_JAHXRI010000007.1"/>
</dbReference>
<gene>
    <name evidence="2" type="ORF">KZZ10_09215</name>
</gene>
<proteinExistence type="predicted"/>
<feature type="chain" id="PRO_5037028535" description="Lipoprotein" evidence="1">
    <location>
        <begin position="25"/>
        <end position="418"/>
    </location>
</feature>
<feature type="signal peptide" evidence="1">
    <location>
        <begin position="1"/>
        <end position="24"/>
    </location>
</feature>
<evidence type="ECO:0000313" key="2">
    <source>
        <dbReference type="EMBL" id="MBZ1350824.1"/>
    </source>
</evidence>
<dbReference type="PROSITE" id="PS51257">
    <property type="entry name" value="PROKAR_LIPOPROTEIN"/>
    <property type="match status" value="1"/>
</dbReference>
<dbReference type="AlphaFoldDB" id="A0A953T7L7"/>
<keyword evidence="3" id="KW-1185">Reference proteome</keyword>
<protein>
    <recommendedName>
        <fullName evidence="4">Lipoprotein</fullName>
    </recommendedName>
</protein>
<keyword evidence="1" id="KW-0732">Signal</keyword>
<reference evidence="2" key="1">
    <citation type="submission" date="2021-07" db="EMBL/GenBank/DDBJ databases">
        <title>New genus and species of the family Alcaligenaceae.</title>
        <authorList>
            <person name="Hahn M.W."/>
        </authorList>
    </citation>
    <scope>NUCLEOTIDE SEQUENCE</scope>
    <source>
        <strain evidence="2">LF4-65</strain>
    </source>
</reference>